<comment type="caution">
    <text evidence="9">The sequence shown here is derived from an EMBL/GenBank/DDBJ whole genome shotgun (WGS) entry which is preliminary data.</text>
</comment>
<evidence type="ECO:0000313" key="8">
    <source>
        <dbReference type="EMBL" id="KLC06175.1"/>
    </source>
</evidence>
<evidence type="ECO:0000313" key="10">
    <source>
        <dbReference type="EMBL" id="RXD56800.1"/>
    </source>
</evidence>
<dbReference type="Pfam" id="PF07715">
    <property type="entry name" value="Plug"/>
    <property type="match status" value="1"/>
</dbReference>
<keyword evidence="3" id="KW-0998">Cell outer membrane</keyword>
<evidence type="ECO:0000313" key="12">
    <source>
        <dbReference type="Proteomes" id="UP000289372"/>
    </source>
</evidence>
<dbReference type="Gene3D" id="2.40.170.20">
    <property type="entry name" value="TonB-dependent receptor, beta-barrel domain"/>
    <property type="match status" value="1"/>
</dbReference>
<evidence type="ECO:0000256" key="1">
    <source>
        <dbReference type="ARBA" id="ARBA00004442"/>
    </source>
</evidence>
<reference evidence="8 11" key="1">
    <citation type="submission" date="2015-02" db="EMBL/GenBank/DDBJ databases">
        <title>Whole genome sequencing of multiple isolates of three species of pepper and tomato-infecting xanthomonads reveals genetic diversity in field strains and pinpoints effectors responsible for host specificity.</title>
        <authorList>
            <person name="Schwartz A."/>
            <person name="Dahlbeck D."/>
            <person name="Staskawicz B."/>
            <person name="Bart R."/>
            <person name="Potnis N."/>
            <person name="Minsavage G."/>
            <person name="Timilsina S."/>
            <person name="Goss E."/>
            <person name="Jones J."/>
            <person name="Vallad G."/>
            <person name="Barak J."/>
            <person name="Miller S."/>
            <person name="Ritchie D."/>
            <person name="Martins J.Jr."/>
            <person name="Patane J.S."/>
            <person name="Setubal J.C."/>
        </authorList>
    </citation>
    <scope>NUCLEOTIDE SEQUENCE [LARGE SCALE GENOMIC DNA]</scope>
    <source>
        <strain evidence="8 11">Xp3-15</strain>
    </source>
</reference>
<keyword evidence="5" id="KW-0732">Signal</keyword>
<dbReference type="InterPro" id="IPR012910">
    <property type="entry name" value="Plug_dom"/>
</dbReference>
<dbReference type="EMBL" id="JZUY01000038">
    <property type="protein sequence ID" value="KLC06175.1"/>
    <property type="molecule type" value="Genomic_DNA"/>
</dbReference>
<name>A0A0G9D7S3_XANPE</name>
<keyword evidence="2 4" id="KW-0472">Membrane</keyword>
<evidence type="ECO:0000256" key="3">
    <source>
        <dbReference type="ARBA" id="ARBA00023237"/>
    </source>
</evidence>
<comment type="similarity">
    <text evidence="4">Belongs to the TonB-dependent receptor family.</text>
</comment>
<evidence type="ECO:0000259" key="7">
    <source>
        <dbReference type="Pfam" id="PF07715"/>
    </source>
</evidence>
<evidence type="ECO:0000256" key="4">
    <source>
        <dbReference type="RuleBase" id="RU003357"/>
    </source>
</evidence>
<dbReference type="GeneID" id="61777612"/>
<dbReference type="Proteomes" id="UP000289372">
    <property type="component" value="Unassembled WGS sequence"/>
</dbReference>
<evidence type="ECO:0000259" key="6">
    <source>
        <dbReference type="Pfam" id="PF00593"/>
    </source>
</evidence>
<gene>
    <name evidence="10" type="ORF">DB769_02490</name>
    <name evidence="9" type="ORF">G3W61_05140</name>
    <name evidence="8" type="ORF">XP315_10195</name>
</gene>
<keyword evidence="11" id="KW-1185">Reference proteome</keyword>
<reference evidence="10 12" key="2">
    <citation type="submission" date="2018-02" db="EMBL/GenBank/DDBJ databases">
        <title>Characterization of Xanthomonas diversity in transplant houses and field plants.</title>
        <authorList>
            <person name="Abrahamian P."/>
            <person name="Timilsina S."/>
            <person name="Minsavage G.V."/>
            <person name="Goss E.M."/>
            <person name="Jones J.B."/>
            <person name="Vallad G.E."/>
        </authorList>
    </citation>
    <scope>NUCLEOTIDE SEQUENCE [LARGE SCALE GENOMIC DNA]</scope>
    <source>
        <strain evidence="10 12">GEV2132</strain>
    </source>
</reference>
<dbReference type="EMBL" id="JAAGYU010000015">
    <property type="protein sequence ID" value="NEL75643.1"/>
    <property type="molecule type" value="Genomic_DNA"/>
</dbReference>
<dbReference type="AlphaFoldDB" id="A0A0G9D7S3"/>
<dbReference type="PANTHER" id="PTHR40980:SF5">
    <property type="entry name" value="TONB-DEPENDENT RECEPTOR"/>
    <property type="match status" value="1"/>
</dbReference>
<dbReference type="Proteomes" id="UP000471082">
    <property type="component" value="Unassembled WGS sequence"/>
</dbReference>
<dbReference type="RefSeq" id="WP_033478623.1">
    <property type="nucleotide sequence ID" value="NZ_CP018475.1"/>
</dbReference>
<organism evidence="9 13">
    <name type="scientific">Xanthomonas perforans</name>
    <dbReference type="NCBI Taxonomy" id="442694"/>
    <lineage>
        <taxon>Bacteria</taxon>
        <taxon>Pseudomonadati</taxon>
        <taxon>Pseudomonadota</taxon>
        <taxon>Gammaproteobacteria</taxon>
        <taxon>Lysobacterales</taxon>
        <taxon>Lysobacteraceae</taxon>
        <taxon>Xanthomonas</taxon>
    </lineage>
</organism>
<comment type="subcellular location">
    <subcellularLocation>
        <location evidence="1 4">Cell outer membrane</location>
    </subcellularLocation>
</comment>
<sequence>MRTSAVARLSRTGLSLSISTLLMSGAAMAQSTTSDADAGSSTSSAASTSVPKQLDQVVVRGDYIPEPMLQTSEVASFVTREDMERTGDSSAAVALTRVTGLSLSRGKYVYVRGLGERYSSALFNGSPLPSPEPMQRVVPLDLFPSDVLASVTVQKTYSADYPGEFGGGVIDLQSMEIPDTPFLSLTVGGGANSVSTGEKGLTYYGSDDDEWGFDDGIRKQPTALRDAIRTGRRVDLGSFSREDIRRIGRSLNDANLYVLQEKDSIAPDVNVGGTAGYSMDVGEAKLGIIAVASYDNEWRTRTGKQQDGIFVGDSVEFNSNYDFATTRNNVRSNGMLGLGWEYGRHTIGWTTLYVHDTLKVARSRAGRDELAGFDVRDDNTEWYARQLINNQLRGTHAFGEYDDLKIEWRAAVANASRDVPYETGIRYERLDGYWAHDASRVQNYTRFSKVDDKVASGGVDVTWRLPMEHDLTVKGGLAYLDNDRSAWSREFRFLALDGPLPFLNQYQRVDYLFSDYNLSNDLLRLRETTGSFGAAAYDATLKVKAAYLQAEGEIVPTLRATAGVRYEDATQAVHPYDIFSGTRQDGVAPLHNSYALPSATVTWNFAENQQLRFGASKTIARPQFREMAPQQYLDPDIDRQFFGNPFLVDSELVNLDARYEWFFEPGQYVTVGAFYKNIDKPIEAIVNDAPGGGIVQSFINAPKATLYGVELEAKKYLELPIAADWWGDKRMFVSGNYTRTTSEVSASDGDTVQPFGFSAPVQATLFIRDGSALQGQSDDIANLQIGVESERTLSQATLIANYVGKRVSARGRPGQPDYIDKPGTSLDLVIKQGLTWSGETVSVNFAARNLLKTKYQEYQKVGSNRVDLYTYQPGISYDISVTARF</sequence>
<protein>
    <submittedName>
        <fullName evidence="9">TonB-dependent receptor</fullName>
    </submittedName>
</protein>
<evidence type="ECO:0000256" key="2">
    <source>
        <dbReference type="ARBA" id="ARBA00023136"/>
    </source>
</evidence>
<evidence type="ECO:0000313" key="13">
    <source>
        <dbReference type="Proteomes" id="UP000471082"/>
    </source>
</evidence>
<evidence type="ECO:0000313" key="11">
    <source>
        <dbReference type="Proteomes" id="UP000035369"/>
    </source>
</evidence>
<dbReference type="EMBL" id="PUUL01000015">
    <property type="protein sequence ID" value="RXD56800.1"/>
    <property type="molecule type" value="Genomic_DNA"/>
</dbReference>
<dbReference type="GO" id="GO:0009279">
    <property type="term" value="C:cell outer membrane"/>
    <property type="evidence" value="ECO:0007669"/>
    <property type="project" value="UniProtKB-SubCell"/>
</dbReference>
<keyword evidence="9" id="KW-0675">Receptor</keyword>
<reference evidence="9 13" key="3">
    <citation type="submission" date="2019-11" db="EMBL/GenBank/DDBJ databases">
        <title>Genome-resolved metagenomics to study the prevalence of co-infection and intraspecific heterogeneity among plant pathogen metapopulations.</title>
        <authorList>
            <person name="Newberry E."/>
            <person name="Bhandari R."/>
            <person name="Kemble J."/>
            <person name="Sikora E."/>
            <person name="Potnis N."/>
        </authorList>
    </citation>
    <scope>NUCLEOTIDE SEQUENCE [LARGE SCALE GENOMIC DNA]</scope>
    <source>
        <strain evidence="9">Xp_Tom_Tuscaloosa_18b</strain>
    </source>
</reference>
<dbReference type="InterPro" id="IPR000531">
    <property type="entry name" value="Beta-barrel_TonB"/>
</dbReference>
<keyword evidence="4" id="KW-0798">TonB box</keyword>
<dbReference type="InterPro" id="IPR037066">
    <property type="entry name" value="Plug_dom_sf"/>
</dbReference>
<dbReference type="KEGG" id="xpe:BJD13_13230"/>
<feature type="domain" description="TonB-dependent receptor plug" evidence="7">
    <location>
        <begin position="71"/>
        <end position="169"/>
    </location>
</feature>
<feature type="domain" description="TonB-dependent receptor-like beta-barrel" evidence="6">
    <location>
        <begin position="331"/>
        <end position="850"/>
    </location>
</feature>
<feature type="signal peptide" evidence="5">
    <location>
        <begin position="1"/>
        <end position="29"/>
    </location>
</feature>
<dbReference type="Gene3D" id="2.170.130.10">
    <property type="entry name" value="TonB-dependent receptor, plug domain"/>
    <property type="match status" value="1"/>
</dbReference>
<dbReference type="Pfam" id="PF00593">
    <property type="entry name" value="TonB_dep_Rec_b-barrel"/>
    <property type="match status" value="1"/>
</dbReference>
<proteinExistence type="inferred from homology"/>
<dbReference type="InterPro" id="IPR036942">
    <property type="entry name" value="Beta-barrel_TonB_sf"/>
</dbReference>
<dbReference type="SUPFAM" id="SSF56935">
    <property type="entry name" value="Porins"/>
    <property type="match status" value="1"/>
</dbReference>
<dbReference type="Proteomes" id="UP000035369">
    <property type="component" value="Unassembled WGS sequence"/>
</dbReference>
<evidence type="ECO:0000256" key="5">
    <source>
        <dbReference type="SAM" id="SignalP"/>
    </source>
</evidence>
<evidence type="ECO:0000313" key="9">
    <source>
        <dbReference type="EMBL" id="NEL75643.1"/>
    </source>
</evidence>
<dbReference type="PANTHER" id="PTHR40980">
    <property type="entry name" value="PLUG DOMAIN-CONTAINING PROTEIN"/>
    <property type="match status" value="1"/>
</dbReference>
<accession>A0A0G9D7S3</accession>
<feature type="chain" id="PRO_5044542952" evidence="5">
    <location>
        <begin position="30"/>
        <end position="885"/>
    </location>
</feature>